<dbReference type="SUPFAM" id="SSF52540">
    <property type="entry name" value="P-loop containing nucleoside triphosphate hydrolases"/>
    <property type="match status" value="1"/>
</dbReference>
<keyword evidence="7" id="KW-0805">Transcription regulation</keyword>
<feature type="compositionally biased region" description="Basic and acidic residues" evidence="12">
    <location>
        <begin position="129"/>
        <end position="138"/>
    </location>
</feature>
<evidence type="ECO:0000256" key="2">
    <source>
        <dbReference type="ARBA" id="ARBA00022490"/>
    </source>
</evidence>
<dbReference type="Pfam" id="PF25601">
    <property type="entry name" value="AAA_lid_14"/>
    <property type="match status" value="1"/>
</dbReference>
<dbReference type="PROSITE" id="PS50045">
    <property type="entry name" value="SIGMA54_INTERACT_4"/>
    <property type="match status" value="1"/>
</dbReference>
<keyword evidence="6" id="KW-0902">Two-component regulatory system</keyword>
<dbReference type="InterPro" id="IPR011006">
    <property type="entry name" value="CheY-like_superfamily"/>
</dbReference>
<dbReference type="SMART" id="SM00382">
    <property type="entry name" value="AAA"/>
    <property type="match status" value="1"/>
</dbReference>
<keyword evidence="4" id="KW-0547">Nucleotide-binding</keyword>
<dbReference type="AlphaFoldDB" id="A0A7X0H7Y9"/>
<evidence type="ECO:0000256" key="7">
    <source>
        <dbReference type="ARBA" id="ARBA00023015"/>
    </source>
</evidence>
<accession>A0A7X0H7Y9</accession>
<dbReference type="InterPro" id="IPR001789">
    <property type="entry name" value="Sig_transdc_resp-reg_receiver"/>
</dbReference>
<dbReference type="GO" id="GO:0005737">
    <property type="term" value="C:cytoplasm"/>
    <property type="evidence" value="ECO:0007669"/>
    <property type="project" value="UniProtKB-SubCell"/>
</dbReference>
<dbReference type="Gene3D" id="3.40.50.2300">
    <property type="match status" value="1"/>
</dbReference>
<evidence type="ECO:0000256" key="4">
    <source>
        <dbReference type="ARBA" id="ARBA00022741"/>
    </source>
</evidence>
<feature type="domain" description="Sigma-54 factor interaction" evidence="13">
    <location>
        <begin position="145"/>
        <end position="374"/>
    </location>
</feature>
<evidence type="ECO:0000313" key="16">
    <source>
        <dbReference type="Proteomes" id="UP000541810"/>
    </source>
</evidence>
<comment type="subcellular location">
    <subcellularLocation>
        <location evidence="1">Cytoplasm</location>
    </subcellularLocation>
</comment>
<evidence type="ECO:0000256" key="5">
    <source>
        <dbReference type="ARBA" id="ARBA00022840"/>
    </source>
</evidence>
<dbReference type="Pfam" id="PF00072">
    <property type="entry name" value="Response_reg"/>
    <property type="match status" value="1"/>
</dbReference>
<dbReference type="GO" id="GO:0005524">
    <property type="term" value="F:ATP binding"/>
    <property type="evidence" value="ECO:0007669"/>
    <property type="project" value="UniProtKB-KW"/>
</dbReference>
<dbReference type="Gene3D" id="3.40.50.300">
    <property type="entry name" value="P-loop containing nucleotide triphosphate hydrolases"/>
    <property type="match status" value="1"/>
</dbReference>
<evidence type="ECO:0000259" key="14">
    <source>
        <dbReference type="PROSITE" id="PS50110"/>
    </source>
</evidence>
<dbReference type="FunFam" id="3.40.50.300:FF:000006">
    <property type="entry name" value="DNA-binding transcriptional regulator NtrC"/>
    <property type="match status" value="1"/>
</dbReference>
<dbReference type="GO" id="GO:0000160">
    <property type="term" value="P:phosphorelay signal transduction system"/>
    <property type="evidence" value="ECO:0007669"/>
    <property type="project" value="UniProtKB-KW"/>
</dbReference>
<comment type="caution">
    <text evidence="15">The sequence shown here is derived from an EMBL/GenBank/DDBJ whole genome shotgun (WGS) entry which is preliminary data.</text>
</comment>
<dbReference type="GO" id="GO:0006355">
    <property type="term" value="P:regulation of DNA-templated transcription"/>
    <property type="evidence" value="ECO:0007669"/>
    <property type="project" value="InterPro"/>
</dbReference>
<dbReference type="PROSITE" id="PS00676">
    <property type="entry name" value="SIGMA54_INTERACT_2"/>
    <property type="match status" value="1"/>
</dbReference>
<dbReference type="PROSITE" id="PS00675">
    <property type="entry name" value="SIGMA54_INTERACT_1"/>
    <property type="match status" value="1"/>
</dbReference>
<keyword evidence="9" id="KW-0010">Activator</keyword>
<dbReference type="Gene3D" id="1.10.10.60">
    <property type="entry name" value="Homeodomain-like"/>
    <property type="match status" value="1"/>
</dbReference>
<dbReference type="InterPro" id="IPR058031">
    <property type="entry name" value="AAA_lid_NorR"/>
</dbReference>
<proteinExistence type="predicted"/>
<dbReference type="PRINTS" id="PR01590">
    <property type="entry name" value="HTHFIS"/>
</dbReference>
<evidence type="ECO:0000259" key="13">
    <source>
        <dbReference type="PROSITE" id="PS50045"/>
    </source>
</evidence>
<dbReference type="PANTHER" id="PTHR32071:SF57">
    <property type="entry name" value="C4-DICARBOXYLATE TRANSPORT TRANSCRIPTIONAL REGULATORY PROTEIN DCTD"/>
    <property type="match status" value="1"/>
</dbReference>
<dbReference type="PANTHER" id="PTHR32071">
    <property type="entry name" value="TRANSCRIPTIONAL REGULATORY PROTEIN"/>
    <property type="match status" value="1"/>
</dbReference>
<evidence type="ECO:0000256" key="1">
    <source>
        <dbReference type="ARBA" id="ARBA00004496"/>
    </source>
</evidence>
<keyword evidence="3 11" id="KW-0597">Phosphoprotein</keyword>
<keyword evidence="5" id="KW-0067">ATP-binding</keyword>
<keyword evidence="10" id="KW-0804">Transcription</keyword>
<dbReference type="RefSeq" id="WP_184678229.1">
    <property type="nucleotide sequence ID" value="NZ_JACHGY010000001.1"/>
</dbReference>
<dbReference type="SUPFAM" id="SSF52172">
    <property type="entry name" value="CheY-like"/>
    <property type="match status" value="1"/>
</dbReference>
<keyword evidence="16" id="KW-1185">Reference proteome</keyword>
<dbReference type="FunFam" id="3.40.50.2300:FF:000018">
    <property type="entry name" value="DNA-binding transcriptional regulator NtrC"/>
    <property type="match status" value="1"/>
</dbReference>
<dbReference type="InterPro" id="IPR025662">
    <property type="entry name" value="Sigma_54_int_dom_ATP-bd_1"/>
</dbReference>
<dbReference type="InterPro" id="IPR009057">
    <property type="entry name" value="Homeodomain-like_sf"/>
</dbReference>
<name>A0A7X0H7Y9_9BACT</name>
<dbReference type="PROSITE" id="PS00688">
    <property type="entry name" value="SIGMA54_INTERACT_3"/>
    <property type="match status" value="1"/>
</dbReference>
<dbReference type="InterPro" id="IPR027417">
    <property type="entry name" value="P-loop_NTPase"/>
</dbReference>
<dbReference type="EMBL" id="JACHGY010000001">
    <property type="protein sequence ID" value="MBB6430732.1"/>
    <property type="molecule type" value="Genomic_DNA"/>
</dbReference>
<evidence type="ECO:0000313" key="15">
    <source>
        <dbReference type="EMBL" id="MBB6430732.1"/>
    </source>
</evidence>
<evidence type="ECO:0000256" key="10">
    <source>
        <dbReference type="ARBA" id="ARBA00023163"/>
    </source>
</evidence>
<dbReference type="InterPro" id="IPR025943">
    <property type="entry name" value="Sigma_54_int_dom_ATP-bd_2"/>
</dbReference>
<sequence>MSTKVLVVDDKQMMRDSVGATLQRAGYTVVAASNGEVALRMVAKHRPAAVVTDLKMPEMDGLELLQRLAQSDSQLPVVLMTAYGNINDAVSAMKAGAFDFVQKPFEGDQLKMVVRRAVEHRRLVMENANREAEKRHGSGPESPHLVGKSPAMKGVAQQIHQIANSVGTVLIQGESGTGKEVVARTIHAHSPRHDRIMLCLNCAALSSSLLESELFGHEKGAFTGADQLRKGRFELADGGTLLLDEISEISPTLQAKLLRVLQEGQFERVGSSITMQVDVRVIATTNRDLAQSVADGTFRQDLYYRLNVLPIALPPLSQRGGDITLLAQHFLQQVALREGKEAKRFDEEAQALLSAYHWPGNVRELQNICERASVLSKGQVISGGLIQPWLLTLPSSASGFTPSPQSLTPPSPAANAAVMGSPPLQVASMAGASAPVSVAAAIGQEVRPLEEVERDRIVHALGQFNGNRTKTAEALGIGVRTLGLKLKKWKEQNLVAQTI</sequence>
<dbReference type="Proteomes" id="UP000541810">
    <property type="component" value="Unassembled WGS sequence"/>
</dbReference>
<keyword evidence="8 15" id="KW-0238">DNA-binding</keyword>
<dbReference type="Pfam" id="PF02954">
    <property type="entry name" value="HTH_8"/>
    <property type="match status" value="1"/>
</dbReference>
<dbReference type="InterPro" id="IPR003593">
    <property type="entry name" value="AAA+_ATPase"/>
</dbReference>
<evidence type="ECO:0000256" key="11">
    <source>
        <dbReference type="PROSITE-ProRule" id="PRU00169"/>
    </source>
</evidence>
<dbReference type="SUPFAM" id="SSF46689">
    <property type="entry name" value="Homeodomain-like"/>
    <property type="match status" value="1"/>
</dbReference>
<dbReference type="InterPro" id="IPR002197">
    <property type="entry name" value="HTH_Fis"/>
</dbReference>
<feature type="region of interest" description="Disordered" evidence="12">
    <location>
        <begin position="129"/>
        <end position="148"/>
    </location>
</feature>
<evidence type="ECO:0000256" key="12">
    <source>
        <dbReference type="SAM" id="MobiDB-lite"/>
    </source>
</evidence>
<evidence type="ECO:0000256" key="6">
    <source>
        <dbReference type="ARBA" id="ARBA00023012"/>
    </source>
</evidence>
<evidence type="ECO:0000256" key="8">
    <source>
        <dbReference type="ARBA" id="ARBA00023125"/>
    </source>
</evidence>
<dbReference type="InterPro" id="IPR025944">
    <property type="entry name" value="Sigma_54_int_dom_CS"/>
</dbReference>
<protein>
    <submittedName>
        <fullName evidence="15">DNA-binding NtrC family response regulator</fullName>
    </submittedName>
</protein>
<gene>
    <name evidence="15" type="ORF">HNQ40_002538</name>
</gene>
<feature type="domain" description="Response regulatory" evidence="14">
    <location>
        <begin position="4"/>
        <end position="118"/>
    </location>
</feature>
<dbReference type="Pfam" id="PF00158">
    <property type="entry name" value="Sigma54_activat"/>
    <property type="match status" value="1"/>
</dbReference>
<dbReference type="FunFam" id="1.10.8.60:FF:000014">
    <property type="entry name" value="DNA-binding transcriptional regulator NtrC"/>
    <property type="match status" value="1"/>
</dbReference>
<feature type="modified residue" description="4-aspartylphosphate" evidence="11">
    <location>
        <position position="53"/>
    </location>
</feature>
<dbReference type="SMART" id="SM00448">
    <property type="entry name" value="REC"/>
    <property type="match status" value="1"/>
</dbReference>
<dbReference type="PROSITE" id="PS50110">
    <property type="entry name" value="RESPONSE_REGULATORY"/>
    <property type="match status" value="1"/>
</dbReference>
<reference evidence="15 16" key="1">
    <citation type="submission" date="2020-08" db="EMBL/GenBank/DDBJ databases">
        <title>Genomic Encyclopedia of Type Strains, Phase IV (KMG-IV): sequencing the most valuable type-strain genomes for metagenomic binning, comparative biology and taxonomic classification.</title>
        <authorList>
            <person name="Goeker M."/>
        </authorList>
    </citation>
    <scope>NUCLEOTIDE SEQUENCE [LARGE SCALE GENOMIC DNA]</scope>
    <source>
        <strain evidence="15 16">DSM 103725</strain>
    </source>
</reference>
<dbReference type="CDD" id="cd00009">
    <property type="entry name" value="AAA"/>
    <property type="match status" value="1"/>
</dbReference>
<organism evidence="15 16">
    <name type="scientific">Algisphaera agarilytica</name>
    <dbReference type="NCBI Taxonomy" id="1385975"/>
    <lineage>
        <taxon>Bacteria</taxon>
        <taxon>Pseudomonadati</taxon>
        <taxon>Planctomycetota</taxon>
        <taxon>Phycisphaerae</taxon>
        <taxon>Phycisphaerales</taxon>
        <taxon>Phycisphaeraceae</taxon>
        <taxon>Algisphaera</taxon>
    </lineage>
</organism>
<dbReference type="InterPro" id="IPR002078">
    <property type="entry name" value="Sigma_54_int"/>
</dbReference>
<evidence type="ECO:0000256" key="3">
    <source>
        <dbReference type="ARBA" id="ARBA00022553"/>
    </source>
</evidence>
<evidence type="ECO:0000256" key="9">
    <source>
        <dbReference type="ARBA" id="ARBA00023159"/>
    </source>
</evidence>
<dbReference type="GO" id="GO:0043565">
    <property type="term" value="F:sequence-specific DNA binding"/>
    <property type="evidence" value="ECO:0007669"/>
    <property type="project" value="InterPro"/>
</dbReference>
<dbReference type="Gene3D" id="1.10.8.60">
    <property type="match status" value="1"/>
</dbReference>
<keyword evidence="2" id="KW-0963">Cytoplasm</keyword>